<dbReference type="GO" id="GO:0005261">
    <property type="term" value="F:monoatomic cation channel activity"/>
    <property type="evidence" value="ECO:0007669"/>
    <property type="project" value="TreeGrafter"/>
</dbReference>
<feature type="transmembrane region" description="Helical" evidence="2">
    <location>
        <begin position="301"/>
        <end position="318"/>
    </location>
</feature>
<feature type="transmembrane region" description="Helical" evidence="2">
    <location>
        <begin position="1684"/>
        <end position="1704"/>
    </location>
</feature>
<feature type="domain" description="Piezo THU9 and anchor" evidence="4">
    <location>
        <begin position="1857"/>
        <end position="2090"/>
    </location>
</feature>
<feature type="transmembrane region" description="Helical" evidence="2">
    <location>
        <begin position="798"/>
        <end position="816"/>
    </location>
</feature>
<feature type="transmembrane region" description="Helical" evidence="2">
    <location>
        <begin position="103"/>
        <end position="120"/>
    </location>
</feature>
<evidence type="ECO:0000259" key="3">
    <source>
        <dbReference type="Pfam" id="PF12166"/>
    </source>
</evidence>
<dbReference type="Pfam" id="PF12166">
    <property type="entry name" value="Piezo_cap"/>
    <property type="match status" value="1"/>
</dbReference>
<feature type="transmembrane region" description="Helical" evidence="2">
    <location>
        <begin position="1082"/>
        <end position="1099"/>
    </location>
</feature>
<dbReference type="PANTHER" id="PTHR13167:SF25">
    <property type="entry name" value="PIEZO-TYPE MECHANOSENSITIVE ION CHANNEL COMPONENT"/>
    <property type="match status" value="1"/>
</dbReference>
<dbReference type="InterPro" id="IPR031334">
    <property type="entry name" value="Piezo_cap_dom"/>
</dbReference>
<feature type="compositionally biased region" description="Basic and acidic residues" evidence="1">
    <location>
        <begin position="2507"/>
        <end position="2524"/>
    </location>
</feature>
<feature type="transmembrane region" description="Helical" evidence="2">
    <location>
        <begin position="1646"/>
        <end position="1672"/>
    </location>
</feature>
<dbReference type="GO" id="GO:0008381">
    <property type="term" value="F:mechanosensitive monoatomic ion channel activity"/>
    <property type="evidence" value="ECO:0007669"/>
    <property type="project" value="InterPro"/>
</dbReference>
<dbReference type="InterPro" id="IPR027272">
    <property type="entry name" value="Piezo"/>
</dbReference>
<feature type="transmembrane region" description="Helical" evidence="2">
    <location>
        <begin position="621"/>
        <end position="640"/>
    </location>
</feature>
<comment type="caution">
    <text evidence="5">The sequence shown here is derived from an EMBL/GenBank/DDBJ whole genome shotgun (WGS) entry which is preliminary data.</text>
</comment>
<dbReference type="Pfam" id="PF24874">
    <property type="entry name" value="Piezo_THU9_anchor"/>
    <property type="match status" value="1"/>
</dbReference>
<feature type="transmembrane region" description="Helical" evidence="2">
    <location>
        <begin position="1858"/>
        <end position="1877"/>
    </location>
</feature>
<feature type="transmembrane region" description="Helical" evidence="2">
    <location>
        <begin position="1957"/>
        <end position="1976"/>
    </location>
</feature>
<dbReference type="GO" id="GO:0016020">
    <property type="term" value="C:membrane"/>
    <property type="evidence" value="ECO:0007669"/>
    <property type="project" value="InterPro"/>
</dbReference>
<feature type="transmembrane region" description="Helical" evidence="2">
    <location>
        <begin position="964"/>
        <end position="992"/>
    </location>
</feature>
<feature type="transmembrane region" description="Helical" evidence="2">
    <location>
        <begin position="248"/>
        <end position="272"/>
    </location>
</feature>
<dbReference type="PANTHER" id="PTHR13167">
    <property type="entry name" value="PIEZO-TYPE MECHANOSENSITIVE ION CHANNEL COMPONENT"/>
    <property type="match status" value="1"/>
</dbReference>
<feature type="transmembrane region" description="Helical" evidence="2">
    <location>
        <begin position="70"/>
        <end position="91"/>
    </location>
</feature>
<feature type="transmembrane region" description="Helical" evidence="2">
    <location>
        <begin position="126"/>
        <end position="146"/>
    </location>
</feature>
<feature type="transmembrane region" description="Helical" evidence="2">
    <location>
        <begin position="1897"/>
        <end position="1914"/>
    </location>
</feature>
<dbReference type="InterPro" id="IPR056770">
    <property type="entry name" value="Piezo_THU9_anchor"/>
</dbReference>
<keyword evidence="2" id="KW-1133">Transmembrane helix</keyword>
<feature type="transmembrane region" description="Helical" evidence="2">
    <location>
        <begin position="1134"/>
        <end position="1154"/>
    </location>
</feature>
<dbReference type="GO" id="GO:0050982">
    <property type="term" value="P:detection of mechanical stimulus"/>
    <property type="evidence" value="ECO:0007669"/>
    <property type="project" value="TreeGrafter"/>
</dbReference>
<protein>
    <submittedName>
        <fullName evidence="5">Piezo non-specific cation channel, R-Ras-binding domain containing protein</fullName>
    </submittedName>
</protein>
<accession>A0AAW2ZV39</accession>
<feature type="transmembrane region" description="Helical" evidence="2">
    <location>
        <begin position="1988"/>
        <end position="2007"/>
    </location>
</feature>
<proteinExistence type="predicted"/>
<dbReference type="EMBL" id="JBAMZK010000037">
    <property type="protein sequence ID" value="KAL0492427.1"/>
    <property type="molecule type" value="Genomic_DNA"/>
</dbReference>
<feature type="transmembrane region" description="Helical" evidence="2">
    <location>
        <begin position="673"/>
        <end position="690"/>
    </location>
</feature>
<feature type="transmembrane region" description="Helical" evidence="2">
    <location>
        <begin position="434"/>
        <end position="453"/>
    </location>
</feature>
<feature type="transmembrane region" description="Helical" evidence="2">
    <location>
        <begin position="889"/>
        <end position="907"/>
    </location>
</feature>
<feature type="transmembrane region" description="Helical" evidence="2">
    <location>
        <begin position="1105"/>
        <end position="1122"/>
    </location>
</feature>
<feature type="transmembrane region" description="Helical" evidence="2">
    <location>
        <begin position="1316"/>
        <end position="1335"/>
    </location>
</feature>
<feature type="domain" description="Piezo non-specific cation channel cap" evidence="3">
    <location>
        <begin position="2140"/>
        <end position="2481"/>
    </location>
</feature>
<feature type="transmembrane region" description="Helical" evidence="2">
    <location>
        <begin position="207"/>
        <end position="227"/>
    </location>
</feature>
<name>A0AAW2ZV39_9TRYP</name>
<evidence type="ECO:0000256" key="1">
    <source>
        <dbReference type="SAM" id="MobiDB-lite"/>
    </source>
</evidence>
<sequence length="2539" mass="277780">MTSLSVIVTDGGSESISPRHVAALHALFLVLATISTITLRAPVWLIGALFYCSRHRRALVGRRLFPSRLWQTLLALLVTSTVCSVAANVLTTLQHNTTWVQKIVWRFLFPVWALLGVQQWDARDYVNTMVCPGATTVVLGAYLLILRHTLSGRVLSRNDGTRMAQDRSMLRRLLSRWEGTRIATCRLTTGSLLFLFSWVTAWTAEPSVIGLCLEGLTFVFVAVFLHVEHHIRQPSHCAVRNGPGAKRHVSHIFGTAVAVVLVFVCATQNTAFLSVTQAHSDWCRLLGIGPAALDTVAGLRYAMQMLGMAGVFLGATAMHHDMPSSESPIPESSAGTATSADGVTSRLLPVGNQRLLRTPVSDASLPSMAAHDGGLCNRQRSIPQVVAIVCLTAILGYAVYYPSLVSTAVWLLHLCCCAGGLVQRPLAPPSALRIALACVLVVLCCMIFLQYVYRMLAGNPRTAAWGQWPPAKPAYPDDGRAVGTQVVAEHLIALLCGVYVTVAGVDDTGGSSIVSSTSEGAEPAAQPSSPVNRMVLSAHAEAHPADSVQVTWLRAQLRDAAANRRKLRELFGVAVGRSPRTVELDAICAAAVQELDASSPAASRGGLTAQEVTHLLASGPFYTYAVILCMFVLGTSSATIDFLHATCLVVSLGVSVIGSNAVLYRRVRTVPPVWVAIVVGVQLCYSVFTVKDEKRPQQQQQQQRWLISAVAQPSFIKLSLGGYAGLTPIAWGDCAPYLYAQLVLLWCSRYTPKWLTDWTHISQCLIFRCRWARFLHIVHQVAGVVVLAWIALLLPRSASVTVLILLLFAAALLQHLRCHKLAYVWRRFLVVGYCGVVLMSMLTAEFAPVQPWLWKLLHALGCPPGSEGRCAQDIGLPADSATWLTPLSIPWWLVIVLATATTSLYPLPSSLPPSPDAASATGVPEASTAWCWRALVLWPQVLSDVLSLALLVSMVHTAVQRPRILVALYLVGPGLGIFPCWTYGLAAVHAALQCAYQLWFSPAWLDTQTRLGLSPAELIGLWRPSFAMGSAENLPPTLVVAAAPLLVGAVQSLQLQCALQARWRARNMEAAVSGPGRMWSRLRRTCATHLYLLLLWVLLYLAQKIALGWLVGLLVVVVWVSAEVRDCGVLQRRRWLYGACASVTAALMALAYVLHWLHAVFPSWSALAMYPWLLGGAANGGKTGIGLRSVCCTAAAACAVLRVSSGAPRDGESEQLFRHSHGPSFIDWLRGRSRRSCENREGPAASLSQVLPDEAHEFFRDVADVFRCAEEIAEEADVLLLAPSQAPPSKGSVVVSVARLVPLVACGSIAVGSAKTSPPCVLSVALLLAGLCLAMRHARLHWSFWRWWRLTVILYALLPLTALVAACPCVRDVIPTLPAWVGLLIGLSQDASHVDSDALVFSHWQVMLFSLLWLQSCIYNCPGWCAALLRQHDEERRLGETRHAALQRQLLSYMARAAEEAVRVDREIRSCLDALRAGDNIVDASLLRTRRGAEYGGEEDGDERGDDTERVRVSIPSPPPRTPVAETEELDGVLGGTGTLSRPSLLLSGAGGRSDAATTSPPSSHQPQPSPSLWWRQQCVRWLRRLSNQLAAYTYHPSEYRLSVAASSAATADSSVATLWQLGQRTVLTAVQVVLRHTPLGLLGCLLVNSLLTGCLWELIGLCYVVQVALAYHPYAPRVVYKAFGVYLIAGVLLKEAVTIWTFFDNTDSFIITVLSWTLLPLKGQGHRSSNSIQMRTTMPSSRGVLRYDTLWMDMVTMGVLVLHDRMCIIHGVYVEQKQGSREHDSTRIVVVQEGLASSTEDAPPSTTATAATTALPGVVSLLFPTLSHATSSNNAFRAFVVDYCNNLLAVPGIGEDWYIFYTFVDFLALIVVAVFYSRIAGNDNATLQDNVQNNLLPGPMALLLCMSVLQLVMDRMLYVQRCMRLKALANGVCAISYTLLYWWWRNAVAVSGHAAGNTYFVIKVVGLVLSVTQVCHGFPVHRCHHISAAHLGSLVSYSSFMVYRSLPFLWEVRTLVDWTVLRTSLTLQEYLTVEDIYVYIYRCRNRYLAKHRNGEKLADAVPPTSKWAFGVSYLALVLLALLGPLLYYSTYNPSTAANSATLLNFQLSFFGAYDFFSTTVHDNVTTPEGWWTWIERTRPTLGAYRVMTAEKTVQLMEFTSCSSSLWMASPQAIRQVLAALRAAASNESSAYILQTLEISRNVSGTATAAVVSLANRWSIPWGTAQDLVDILEQETSGTRTATVVDAQNDSSGSIVIASASLPFFYSPFAFNRASRIDGLPMNLRFPHRNQHNCTLELNHDKDVALNSLVRYWCLHCAPLFPEGNVPSKNVSDAAEWRCLTTGEGCDDFNYEDVADGSGNRTMRTPLAAHMNTKVAEAQVPMYMVVISDTVVMGISFLKGIGIVALYTTLVLALGRLLRSVLANQASTLLYSNMANPAVLENMVRWIEMAREYGDLKLEHTIYLEFVDLLRSAERLFRVTGSLRCMYADTGDENLFRLGQVRRRDSRRNPSLDVHEGAAGEGHGDSAVSTAVSHPKRAS</sequence>
<feature type="transmembrane region" description="Helical" evidence="2">
    <location>
        <begin position="179"/>
        <end position="201"/>
    </location>
</feature>
<feature type="region of interest" description="Disordered" evidence="1">
    <location>
        <begin position="1493"/>
        <end position="1572"/>
    </location>
</feature>
<reference evidence="5 6" key="1">
    <citation type="submission" date="2024-02" db="EMBL/GenBank/DDBJ databases">
        <title>FIRST GENOME SEQUENCES OF Leishmania (Viannia) shawi, Leishmania (Viannia) lindenbergi AND Leishmania (Viannia) utingensis.</title>
        <authorList>
            <person name="Resadore F."/>
            <person name="Custodio M.G.F."/>
            <person name="Boite M.C."/>
            <person name="Cupolillo E."/>
            <person name="Ferreira G.E.M."/>
        </authorList>
    </citation>
    <scope>NUCLEOTIDE SEQUENCE [LARGE SCALE GENOMIC DNA]</scope>
    <source>
        <strain evidence="5 6">MHOM/BR/1966/M15733</strain>
    </source>
</reference>
<feature type="compositionally biased region" description="Acidic residues" evidence="1">
    <location>
        <begin position="1496"/>
        <end position="1506"/>
    </location>
</feature>
<evidence type="ECO:0000259" key="4">
    <source>
        <dbReference type="Pfam" id="PF24874"/>
    </source>
</evidence>
<feature type="transmembrane region" description="Helical" evidence="2">
    <location>
        <begin position="1038"/>
        <end position="1061"/>
    </location>
</feature>
<feature type="region of interest" description="Disordered" evidence="1">
    <location>
        <begin position="2507"/>
        <end position="2539"/>
    </location>
</feature>
<evidence type="ECO:0000256" key="2">
    <source>
        <dbReference type="SAM" id="Phobius"/>
    </source>
</evidence>
<dbReference type="Proteomes" id="UP001500131">
    <property type="component" value="Unassembled WGS sequence"/>
</dbReference>
<feature type="compositionally biased region" description="Low complexity" evidence="1">
    <location>
        <begin position="324"/>
        <end position="333"/>
    </location>
</feature>
<gene>
    <name evidence="5" type="ORF">Q4I31_008120</name>
</gene>
<evidence type="ECO:0000313" key="6">
    <source>
        <dbReference type="Proteomes" id="UP001500131"/>
    </source>
</evidence>
<evidence type="ECO:0000313" key="5">
    <source>
        <dbReference type="EMBL" id="KAL0492427.1"/>
    </source>
</evidence>
<keyword evidence="2" id="KW-0472">Membrane</keyword>
<organism evidence="5 6">
    <name type="scientific">Leishmania lindenbergi</name>
    <dbReference type="NCBI Taxonomy" id="651832"/>
    <lineage>
        <taxon>Eukaryota</taxon>
        <taxon>Discoba</taxon>
        <taxon>Euglenozoa</taxon>
        <taxon>Kinetoplastea</taxon>
        <taxon>Metakinetoplastina</taxon>
        <taxon>Trypanosomatida</taxon>
        <taxon>Trypanosomatidae</taxon>
        <taxon>Leishmaniinae</taxon>
        <taxon>Leishmania</taxon>
    </lineage>
</organism>
<dbReference type="GO" id="GO:0071260">
    <property type="term" value="P:cellular response to mechanical stimulus"/>
    <property type="evidence" value="ECO:0007669"/>
    <property type="project" value="TreeGrafter"/>
</dbReference>
<feature type="transmembrane region" description="Helical" evidence="2">
    <location>
        <begin position="774"/>
        <end position="792"/>
    </location>
</feature>
<feature type="transmembrane region" description="Helical" evidence="2">
    <location>
        <begin position="381"/>
        <end position="398"/>
    </location>
</feature>
<keyword evidence="2" id="KW-0812">Transmembrane</keyword>
<keyword evidence="6" id="KW-1185">Reference proteome</keyword>
<feature type="transmembrane region" description="Helical" evidence="2">
    <location>
        <begin position="1926"/>
        <end position="1945"/>
    </location>
</feature>
<feature type="transmembrane region" description="Helical" evidence="2">
    <location>
        <begin position="2068"/>
        <end position="2089"/>
    </location>
</feature>
<feature type="region of interest" description="Disordered" evidence="1">
    <location>
        <begin position="322"/>
        <end position="341"/>
    </location>
</feature>
<feature type="transmembrane region" description="Helical" evidence="2">
    <location>
        <begin position="1347"/>
        <end position="1366"/>
    </location>
</feature>
<feature type="transmembrane region" description="Helical" evidence="2">
    <location>
        <begin position="828"/>
        <end position="847"/>
    </location>
</feature>
<feature type="transmembrane region" description="Helical" evidence="2">
    <location>
        <begin position="21"/>
        <end position="50"/>
    </location>
</feature>
<feature type="transmembrane region" description="Helical" evidence="2">
    <location>
        <begin position="647"/>
        <end position="667"/>
    </location>
</feature>
<dbReference type="GO" id="GO:0042391">
    <property type="term" value="P:regulation of membrane potential"/>
    <property type="evidence" value="ECO:0007669"/>
    <property type="project" value="TreeGrafter"/>
</dbReference>